<evidence type="ECO:0000256" key="1">
    <source>
        <dbReference type="SAM" id="Phobius"/>
    </source>
</evidence>
<evidence type="ECO:0000313" key="3">
    <source>
        <dbReference type="Proteomes" id="UP000192746"/>
    </source>
</evidence>
<dbReference type="RefSeq" id="WP_084842714.1">
    <property type="nucleotide sequence ID" value="NZ_ARYN01000015.1"/>
</dbReference>
<accession>A0A1Y1T129</accession>
<keyword evidence="1" id="KW-0812">Transmembrane</keyword>
<feature type="transmembrane region" description="Helical" evidence="1">
    <location>
        <begin position="49"/>
        <end position="71"/>
    </location>
</feature>
<gene>
    <name evidence="2" type="ORF">IIF7_16005</name>
</gene>
<organism evidence="2 3">
    <name type="scientific">Zunongwangia atlantica 22II14-10F7</name>
    <dbReference type="NCBI Taxonomy" id="1185767"/>
    <lineage>
        <taxon>Bacteria</taxon>
        <taxon>Pseudomonadati</taxon>
        <taxon>Bacteroidota</taxon>
        <taxon>Flavobacteriia</taxon>
        <taxon>Flavobacteriales</taxon>
        <taxon>Flavobacteriaceae</taxon>
        <taxon>Zunongwangia</taxon>
    </lineage>
</organism>
<reference evidence="2 3" key="1">
    <citation type="submission" date="2013-04" db="EMBL/GenBank/DDBJ databases">
        <title>Zunongwangia sp. 22II14-10F7 Genome Sequencing.</title>
        <authorList>
            <person name="Lai Q."/>
            <person name="Shao Z."/>
        </authorList>
    </citation>
    <scope>NUCLEOTIDE SEQUENCE [LARGE SCALE GENOMIC DNA]</scope>
    <source>
        <strain evidence="2 3">22II14-10F7</strain>
    </source>
</reference>
<keyword evidence="1" id="KW-1133">Transmembrane helix</keyword>
<dbReference type="AlphaFoldDB" id="A0A1Y1T129"/>
<dbReference type="STRING" id="1185767.IIF7_16005"/>
<protein>
    <submittedName>
        <fullName evidence="2">Uncharacterized protein</fullName>
    </submittedName>
</protein>
<keyword evidence="1" id="KW-0472">Membrane</keyword>
<name>A0A1Y1T129_9FLAO</name>
<dbReference type="Proteomes" id="UP000192746">
    <property type="component" value="Unassembled WGS sequence"/>
</dbReference>
<sequence length="83" mass="9489">MLDRLFLRKLTHKGKIAYWIIQLVLDALFIGYLFIFMDYNLDRFAGDGYGIVIGGVIAAMLISGVICLALWKKPEKELHSQQD</sequence>
<feature type="transmembrane region" description="Helical" evidence="1">
    <location>
        <begin position="16"/>
        <end position="37"/>
    </location>
</feature>
<dbReference type="OrthoDB" id="1447528at2"/>
<dbReference type="EMBL" id="ARYN01000015">
    <property type="protein sequence ID" value="ORL44502.1"/>
    <property type="molecule type" value="Genomic_DNA"/>
</dbReference>
<comment type="caution">
    <text evidence="2">The sequence shown here is derived from an EMBL/GenBank/DDBJ whole genome shotgun (WGS) entry which is preliminary data.</text>
</comment>
<evidence type="ECO:0000313" key="2">
    <source>
        <dbReference type="EMBL" id="ORL44502.1"/>
    </source>
</evidence>
<keyword evidence="3" id="KW-1185">Reference proteome</keyword>
<proteinExistence type="predicted"/>